<gene>
    <name evidence="1" type="ORF">Krac_6966</name>
</gene>
<dbReference type="InParanoid" id="D6TQ84"/>
<comment type="caution">
    <text evidence="1">The sequence shown here is derived from an EMBL/GenBank/DDBJ whole genome shotgun (WGS) entry which is preliminary data.</text>
</comment>
<reference evidence="1 2" key="1">
    <citation type="journal article" date="2011" name="Stand. Genomic Sci.">
        <title>Non-contiguous finished genome sequence and contextual data of the filamentous soil bacterium Ktedonobacter racemifer type strain (SOSP1-21).</title>
        <authorList>
            <person name="Chang Y.J."/>
            <person name="Land M."/>
            <person name="Hauser L."/>
            <person name="Chertkov O."/>
            <person name="Del Rio T.G."/>
            <person name="Nolan M."/>
            <person name="Copeland A."/>
            <person name="Tice H."/>
            <person name="Cheng J.F."/>
            <person name="Lucas S."/>
            <person name="Han C."/>
            <person name="Goodwin L."/>
            <person name="Pitluck S."/>
            <person name="Ivanova N."/>
            <person name="Ovchinikova G."/>
            <person name="Pati A."/>
            <person name="Chen A."/>
            <person name="Palaniappan K."/>
            <person name="Mavromatis K."/>
            <person name="Liolios K."/>
            <person name="Brettin T."/>
            <person name="Fiebig A."/>
            <person name="Rohde M."/>
            <person name="Abt B."/>
            <person name="Goker M."/>
            <person name="Detter J.C."/>
            <person name="Woyke T."/>
            <person name="Bristow J."/>
            <person name="Eisen J.A."/>
            <person name="Markowitz V."/>
            <person name="Hugenholtz P."/>
            <person name="Kyrpides N.C."/>
            <person name="Klenk H.P."/>
            <person name="Lapidus A."/>
        </authorList>
    </citation>
    <scope>NUCLEOTIDE SEQUENCE [LARGE SCALE GENOMIC DNA]</scope>
    <source>
        <strain evidence="2">DSM 44963</strain>
    </source>
</reference>
<dbReference type="AlphaFoldDB" id="D6TQ84"/>
<protein>
    <submittedName>
        <fullName evidence="1">Uncharacterized protein</fullName>
    </submittedName>
</protein>
<sequence length="52" mass="5970">MLKEITIRTHKALKRCSLLGLVQVQVTLCVRGSNRVISKLIAYVRHNFLGYE</sequence>
<proteinExistence type="predicted"/>
<organism evidence="1 2">
    <name type="scientific">Ktedonobacter racemifer DSM 44963</name>
    <dbReference type="NCBI Taxonomy" id="485913"/>
    <lineage>
        <taxon>Bacteria</taxon>
        <taxon>Bacillati</taxon>
        <taxon>Chloroflexota</taxon>
        <taxon>Ktedonobacteria</taxon>
        <taxon>Ktedonobacterales</taxon>
        <taxon>Ktedonobacteraceae</taxon>
        <taxon>Ktedonobacter</taxon>
    </lineage>
</organism>
<keyword evidence="2" id="KW-1185">Reference proteome</keyword>
<accession>D6TQ84</accession>
<evidence type="ECO:0000313" key="2">
    <source>
        <dbReference type="Proteomes" id="UP000004508"/>
    </source>
</evidence>
<dbReference type="Proteomes" id="UP000004508">
    <property type="component" value="Unassembled WGS sequence"/>
</dbReference>
<dbReference type="EMBL" id="ADVG01000002">
    <property type="protein sequence ID" value="EFH85732.1"/>
    <property type="molecule type" value="Genomic_DNA"/>
</dbReference>
<evidence type="ECO:0000313" key="1">
    <source>
        <dbReference type="EMBL" id="EFH85732.1"/>
    </source>
</evidence>
<name>D6TQ84_KTERA</name>